<dbReference type="PIRSF" id="PIRSF005902">
    <property type="entry name" value="DNase_TatD"/>
    <property type="match status" value="1"/>
</dbReference>
<dbReference type="PANTHER" id="PTHR10060">
    <property type="entry name" value="TATD FAMILY DEOXYRIBONUCLEASE"/>
    <property type="match status" value="1"/>
</dbReference>
<dbReference type="OrthoDB" id="6079689at2759"/>
<evidence type="ECO:0000256" key="4">
    <source>
        <dbReference type="ARBA" id="ARBA00022801"/>
    </source>
</evidence>
<reference evidence="6" key="1">
    <citation type="journal article" date="2020" name="Stud. Mycol.">
        <title>101 Dothideomycetes genomes: a test case for predicting lifestyles and emergence of pathogens.</title>
        <authorList>
            <person name="Haridas S."/>
            <person name="Albert R."/>
            <person name="Binder M."/>
            <person name="Bloem J."/>
            <person name="Labutti K."/>
            <person name="Salamov A."/>
            <person name="Andreopoulos B."/>
            <person name="Baker S."/>
            <person name="Barry K."/>
            <person name="Bills G."/>
            <person name="Bluhm B."/>
            <person name="Cannon C."/>
            <person name="Castanera R."/>
            <person name="Culley D."/>
            <person name="Daum C."/>
            <person name="Ezra D."/>
            <person name="Gonzalez J."/>
            <person name="Henrissat B."/>
            <person name="Kuo A."/>
            <person name="Liang C."/>
            <person name="Lipzen A."/>
            <person name="Lutzoni F."/>
            <person name="Magnuson J."/>
            <person name="Mondo S."/>
            <person name="Nolan M."/>
            <person name="Ohm R."/>
            <person name="Pangilinan J."/>
            <person name="Park H.-J."/>
            <person name="Ramirez L."/>
            <person name="Alfaro M."/>
            <person name="Sun H."/>
            <person name="Tritt A."/>
            <person name="Yoshinaga Y."/>
            <person name="Zwiers L.-H."/>
            <person name="Turgeon B."/>
            <person name="Goodwin S."/>
            <person name="Spatafora J."/>
            <person name="Crous P."/>
            <person name="Grigoriev I."/>
        </authorList>
    </citation>
    <scope>NUCLEOTIDE SEQUENCE</scope>
    <source>
        <strain evidence="6">CBS 109.77</strain>
    </source>
</reference>
<keyword evidence="7" id="KW-1185">Reference proteome</keyword>
<name>A0A6A6XTZ5_9PLEO</name>
<proteinExistence type="inferred from homology"/>
<keyword evidence="4" id="KW-0378">Hydrolase</keyword>
<gene>
    <name evidence="6" type="ORF">K505DRAFT_404817</name>
</gene>
<dbReference type="SUPFAM" id="SSF51556">
    <property type="entry name" value="Metallo-dependent hydrolases"/>
    <property type="match status" value="1"/>
</dbReference>
<dbReference type="Proteomes" id="UP000799757">
    <property type="component" value="Unassembled WGS sequence"/>
</dbReference>
<keyword evidence="3 5" id="KW-0479">Metal-binding</keyword>
<keyword evidence="2" id="KW-0540">Nuclease</keyword>
<dbReference type="InterPro" id="IPR032466">
    <property type="entry name" value="Metal_Hydrolase"/>
</dbReference>
<evidence type="ECO:0000256" key="1">
    <source>
        <dbReference type="ARBA" id="ARBA00009275"/>
    </source>
</evidence>
<evidence type="ECO:0000256" key="3">
    <source>
        <dbReference type="ARBA" id="ARBA00022723"/>
    </source>
</evidence>
<dbReference type="InterPro" id="IPR001130">
    <property type="entry name" value="TatD-like"/>
</dbReference>
<dbReference type="GO" id="GO:0005829">
    <property type="term" value="C:cytosol"/>
    <property type="evidence" value="ECO:0007669"/>
    <property type="project" value="TreeGrafter"/>
</dbReference>
<organism evidence="6 7">
    <name type="scientific">Melanomma pulvis-pyrius CBS 109.77</name>
    <dbReference type="NCBI Taxonomy" id="1314802"/>
    <lineage>
        <taxon>Eukaryota</taxon>
        <taxon>Fungi</taxon>
        <taxon>Dikarya</taxon>
        <taxon>Ascomycota</taxon>
        <taxon>Pezizomycotina</taxon>
        <taxon>Dothideomycetes</taxon>
        <taxon>Pleosporomycetidae</taxon>
        <taxon>Pleosporales</taxon>
        <taxon>Melanommataceae</taxon>
        <taxon>Melanomma</taxon>
    </lineage>
</organism>
<dbReference type="EMBL" id="MU001771">
    <property type="protein sequence ID" value="KAF2799037.1"/>
    <property type="molecule type" value="Genomic_DNA"/>
</dbReference>
<feature type="binding site" evidence="5">
    <location>
        <position position="184"/>
    </location>
    <ligand>
        <name>a divalent metal cation</name>
        <dbReference type="ChEBI" id="CHEBI:60240"/>
        <label>2</label>
    </ligand>
</feature>
<evidence type="ECO:0000256" key="5">
    <source>
        <dbReference type="PIRSR" id="PIRSR005902-1"/>
    </source>
</evidence>
<dbReference type="InterPro" id="IPR050891">
    <property type="entry name" value="TatD-type_Hydrolase"/>
</dbReference>
<evidence type="ECO:0000256" key="2">
    <source>
        <dbReference type="ARBA" id="ARBA00022722"/>
    </source>
</evidence>
<sequence length="316" mass="34985">MGDEPRKLRYVDIGINLTDPVFRGLYHGTQRHENDFEDVLQRALDVGCEKFMITGSDLNESEHAVEIAKAYPGVCYATVGVHPCSAKHFDTHPGGPSALLSALNDLAKKAKESGEVVAFGEIGLDYDRLFLTPKDQQLKYFEAQLELAVEVQLPLFLHSRAASEDFERLLGAKLPQLPKKGLVHSFTGTLEEMERLVKLGLDVGVNGCSMKTDENIEVVRQIPLAHLQIETDGPWCEMRPSHASAKFLKDVQPLPKAVKKEKWSKGHMVKGRNEPVSIPHVAYAIAQIKGITVEEVCEAAWNNSMKMFGLGTGQLN</sequence>
<dbReference type="Pfam" id="PF01026">
    <property type="entry name" value="TatD_DNase"/>
    <property type="match status" value="1"/>
</dbReference>
<accession>A0A6A6XTZ5</accession>
<dbReference type="GO" id="GO:0046872">
    <property type="term" value="F:metal ion binding"/>
    <property type="evidence" value="ECO:0007669"/>
    <property type="project" value="UniProtKB-KW"/>
</dbReference>
<dbReference type="PROSITE" id="PS01090">
    <property type="entry name" value="TATD_2"/>
    <property type="match status" value="1"/>
</dbReference>
<feature type="binding site" evidence="5">
    <location>
        <position position="158"/>
    </location>
    <ligand>
        <name>a divalent metal cation</name>
        <dbReference type="ChEBI" id="CHEBI:60240"/>
        <label>2</label>
    </ligand>
</feature>
<evidence type="ECO:0000313" key="7">
    <source>
        <dbReference type="Proteomes" id="UP000799757"/>
    </source>
</evidence>
<protein>
    <submittedName>
        <fullName evidence="6">Deoxyribonuclease tatD</fullName>
    </submittedName>
</protein>
<dbReference type="PANTHER" id="PTHR10060:SF15">
    <property type="entry name" value="DEOXYRIBONUCLEASE TATDN1"/>
    <property type="match status" value="1"/>
</dbReference>
<comment type="similarity">
    <text evidence="1">Belongs to the metallo-dependent hydrolases superfamily. TatD-type hydrolase family.</text>
</comment>
<dbReference type="AlphaFoldDB" id="A0A6A6XTZ5"/>
<dbReference type="FunFam" id="3.20.20.140:FF:000072">
    <property type="entry name" value="Hydrolase, TatD family protein"/>
    <property type="match status" value="1"/>
</dbReference>
<dbReference type="InterPro" id="IPR018228">
    <property type="entry name" value="DNase_TatD-rel_CS"/>
</dbReference>
<feature type="binding site" evidence="5">
    <location>
        <position position="232"/>
    </location>
    <ligand>
        <name>a divalent metal cation</name>
        <dbReference type="ChEBI" id="CHEBI:60240"/>
        <label>1</label>
    </ligand>
</feature>
<evidence type="ECO:0000313" key="6">
    <source>
        <dbReference type="EMBL" id="KAF2799037.1"/>
    </source>
</evidence>
<feature type="binding site" evidence="5">
    <location>
        <position position="121"/>
    </location>
    <ligand>
        <name>a divalent metal cation</name>
        <dbReference type="ChEBI" id="CHEBI:60240"/>
        <label>1</label>
    </ligand>
</feature>
<dbReference type="CDD" id="cd01310">
    <property type="entry name" value="TatD_DNAse"/>
    <property type="match status" value="1"/>
</dbReference>
<dbReference type="GO" id="GO:0008296">
    <property type="term" value="F:3'-5'-DNA exonuclease activity"/>
    <property type="evidence" value="ECO:0007669"/>
    <property type="project" value="TreeGrafter"/>
</dbReference>
<dbReference type="Gene3D" id="3.20.20.140">
    <property type="entry name" value="Metal-dependent hydrolases"/>
    <property type="match status" value="1"/>
</dbReference>